<dbReference type="Proteomes" id="UP000202031">
    <property type="component" value="Chromosome"/>
</dbReference>
<name>A0A1X9SM27_9BACT</name>
<sequence length="157" mass="17696">MKKAILSMMILCSLGFGDVVSVEGFESDLYSKYDTNNLKKISMDLEIITRDDDVARAPIYDALNIIVGSFYAEDIMTSKGKESFKATLIKYIDKKHSISIDDIYIIKLKFVEETNIQKILDAIKAMNKDSSSSAQPAIPELPKIENLIPDNNFDKNF</sequence>
<proteinExistence type="predicted"/>
<dbReference type="KEGG" id="clx:CLAN_0548"/>
<accession>A0A1X9SM27</accession>
<dbReference type="EMBL" id="CP015578">
    <property type="protein sequence ID" value="ARQ97297.1"/>
    <property type="molecule type" value="Genomic_DNA"/>
</dbReference>
<evidence type="ECO:0000313" key="1">
    <source>
        <dbReference type="EMBL" id="ARQ97297.1"/>
    </source>
</evidence>
<reference evidence="2" key="1">
    <citation type="journal article" date="2017" name="Genome Biol. Evol.">
        <title>Comparative Genomic Analysis Identifies a Campylobacter Clade Deficient in Selenium Metabolism.</title>
        <authorList>
            <person name="Miller W.G."/>
            <person name="Yee E."/>
            <person name="Lopes B.S."/>
            <person name="Chapman M.H."/>
            <person name="Huynh S."/>
            <person name="Bono J.L."/>
            <person name="Parker C.T."/>
            <person name="Strachan N.J.C."/>
            <person name="Forbes K.J."/>
        </authorList>
    </citation>
    <scope>NUCLEOTIDE SEQUENCE [LARGE SCALE GENOMIC DNA]</scope>
    <source>
        <strain evidence="2">NCTC 13004</strain>
    </source>
</reference>
<evidence type="ECO:0000313" key="2">
    <source>
        <dbReference type="Proteomes" id="UP000202031"/>
    </source>
</evidence>
<dbReference type="RefSeq" id="WP_096013450.1">
    <property type="nucleotide sequence ID" value="NZ_CP015578.1"/>
</dbReference>
<gene>
    <name evidence="1" type="ORF">CLAN_0548</name>
</gene>
<dbReference type="AlphaFoldDB" id="A0A1X9SM27"/>
<dbReference type="GeneID" id="46921022"/>
<protein>
    <recommendedName>
        <fullName evidence="3">Flagellar protein FliL</fullName>
    </recommendedName>
</protein>
<evidence type="ECO:0008006" key="3">
    <source>
        <dbReference type="Google" id="ProtNLM"/>
    </source>
</evidence>
<reference evidence="2" key="2">
    <citation type="journal article" date="2017" name="Genome Biol. Evol.">
        <title>Comparative genomic analysis identifies a Campylobacter clade deficient in selenium metabolism.</title>
        <authorList>
            <person name="Miller W.G."/>
            <person name="Yee E."/>
            <person name="Lopes B.S."/>
            <person name="Chapman M.H."/>
            <person name="Huynh S."/>
            <person name="Bono J.L."/>
            <person name="Parker C.T."/>
            <person name="Strachan N.J.C."/>
            <person name="Forbes K.J."/>
        </authorList>
    </citation>
    <scope>NUCLEOTIDE SEQUENCE [LARGE SCALE GENOMIC DNA]</scope>
    <source>
        <strain evidence="2">NCTC 13004</strain>
    </source>
</reference>
<organism evidence="1 2">
    <name type="scientific">Campylobacter lanienae NCTC 13004</name>
    <dbReference type="NCBI Taxonomy" id="1031753"/>
    <lineage>
        <taxon>Bacteria</taxon>
        <taxon>Pseudomonadati</taxon>
        <taxon>Campylobacterota</taxon>
        <taxon>Epsilonproteobacteria</taxon>
        <taxon>Campylobacterales</taxon>
        <taxon>Campylobacteraceae</taxon>
        <taxon>Campylobacter</taxon>
    </lineage>
</organism>